<dbReference type="AlphaFoldDB" id="A0AAI9MVU5"/>
<organism evidence="2">
    <name type="scientific">Providencia stuartii</name>
    <dbReference type="NCBI Taxonomy" id="588"/>
    <lineage>
        <taxon>Bacteria</taxon>
        <taxon>Pseudomonadati</taxon>
        <taxon>Pseudomonadota</taxon>
        <taxon>Gammaproteobacteria</taxon>
        <taxon>Enterobacterales</taxon>
        <taxon>Morganellaceae</taxon>
        <taxon>Providencia</taxon>
    </lineage>
</organism>
<protein>
    <submittedName>
        <fullName evidence="2">Uncharacterized protein</fullName>
    </submittedName>
</protein>
<feature type="chain" id="PRO_5043281365" evidence="1">
    <location>
        <begin position="21"/>
        <end position="63"/>
    </location>
</feature>
<accession>A0AAI9MVU5</accession>
<dbReference type="EMBL" id="JAGSRH010000008">
    <property type="protein sequence ID" value="MER5076669.1"/>
    <property type="molecule type" value="Genomic_DNA"/>
</dbReference>
<gene>
    <name evidence="2" type="ORF">JRA39_002368</name>
    <name evidence="3" type="ORF">KDV35_07310</name>
</gene>
<dbReference type="EMBL" id="AAZDVE040000016">
    <property type="protein sequence ID" value="EMP9433302.1"/>
    <property type="molecule type" value="Genomic_DNA"/>
</dbReference>
<sequence>MKYTMLLISTFYLLPLTAKAITVEGNDVKPIKKIEYCFVDWVNNPLKLLSCSLIGEVPPDSDK</sequence>
<evidence type="ECO:0000256" key="1">
    <source>
        <dbReference type="SAM" id="SignalP"/>
    </source>
</evidence>
<reference evidence="3 4" key="1">
    <citation type="submission" date="2021-04" db="EMBL/GenBank/DDBJ databases">
        <title>Determining the burden of carbapenem-resistant Enterobacterales from a tertiary public heath setting in Bangladesh: a clinical, epidemiological, and molecular study.</title>
        <authorList>
            <person name="Farzana R."/>
            <person name="Walsh T.R."/>
        </authorList>
    </citation>
    <scope>NUCLEOTIDE SEQUENCE [LARGE SCALE GENOMIC DNA]</scope>
    <source>
        <strain evidence="3">Dmpro_s316</strain>
        <strain evidence="4">dmpro_s316</strain>
    </source>
</reference>
<dbReference type="Proteomes" id="UP001495779">
    <property type="component" value="Unassembled WGS sequence"/>
</dbReference>
<reference evidence="2" key="2">
    <citation type="submission" date="2024-02" db="EMBL/GenBank/DDBJ databases">
        <authorList>
            <consortium name="Clinical and Environmental Microbiology Branch: Whole genome sequencing antimicrobial resistance pathogens in the healthcare setting"/>
        </authorList>
    </citation>
    <scope>NUCLEOTIDE SEQUENCE</scope>
    <source>
        <strain evidence="2">2020GO-00142</strain>
    </source>
</reference>
<dbReference type="RefSeq" id="WP_154622182.1">
    <property type="nucleotide sequence ID" value="NZ_CP095443.1"/>
</dbReference>
<evidence type="ECO:0000313" key="3">
    <source>
        <dbReference type="EMBL" id="MER5076669.1"/>
    </source>
</evidence>
<feature type="signal peptide" evidence="1">
    <location>
        <begin position="1"/>
        <end position="20"/>
    </location>
</feature>
<comment type="caution">
    <text evidence="2">The sequence shown here is derived from an EMBL/GenBank/DDBJ whole genome shotgun (WGS) entry which is preliminary data.</text>
</comment>
<evidence type="ECO:0000313" key="4">
    <source>
        <dbReference type="Proteomes" id="UP001495779"/>
    </source>
</evidence>
<name>A0AAI9MVU5_PROST</name>
<keyword evidence="1" id="KW-0732">Signal</keyword>
<proteinExistence type="predicted"/>
<evidence type="ECO:0000313" key="2">
    <source>
        <dbReference type="EMBL" id="EMP9433302.1"/>
    </source>
</evidence>